<protein>
    <submittedName>
        <fullName evidence="1">Uncharacterized protein</fullName>
    </submittedName>
</protein>
<evidence type="ECO:0000313" key="1">
    <source>
        <dbReference type="EMBL" id="KAH7999653.1"/>
    </source>
</evidence>
<name>A0ACB8F3A7_9SAUR</name>
<dbReference type="Proteomes" id="UP000827872">
    <property type="component" value="Linkage Group LG05"/>
</dbReference>
<gene>
    <name evidence="1" type="ORF">K3G42_016333</name>
</gene>
<evidence type="ECO:0000313" key="2">
    <source>
        <dbReference type="Proteomes" id="UP000827872"/>
    </source>
</evidence>
<reference evidence="1" key="1">
    <citation type="submission" date="2021-08" db="EMBL/GenBank/DDBJ databases">
        <title>The first chromosome-level gecko genome reveals the dynamic sex chromosomes of Neotropical dwarf geckos (Sphaerodactylidae: Sphaerodactylus).</title>
        <authorList>
            <person name="Pinto B.J."/>
            <person name="Keating S.E."/>
            <person name="Gamble T."/>
        </authorList>
    </citation>
    <scope>NUCLEOTIDE SEQUENCE</scope>
    <source>
        <strain evidence="1">TG3544</strain>
    </source>
</reference>
<organism evidence="1 2">
    <name type="scientific">Sphaerodactylus townsendi</name>
    <dbReference type="NCBI Taxonomy" id="933632"/>
    <lineage>
        <taxon>Eukaryota</taxon>
        <taxon>Metazoa</taxon>
        <taxon>Chordata</taxon>
        <taxon>Craniata</taxon>
        <taxon>Vertebrata</taxon>
        <taxon>Euteleostomi</taxon>
        <taxon>Lepidosauria</taxon>
        <taxon>Squamata</taxon>
        <taxon>Bifurcata</taxon>
        <taxon>Gekkota</taxon>
        <taxon>Sphaerodactylidae</taxon>
        <taxon>Sphaerodactylus</taxon>
    </lineage>
</organism>
<accession>A0ACB8F3A7</accession>
<dbReference type="EMBL" id="CM037618">
    <property type="protein sequence ID" value="KAH7999653.1"/>
    <property type="molecule type" value="Genomic_DNA"/>
</dbReference>
<keyword evidence="2" id="KW-1185">Reference proteome</keyword>
<comment type="caution">
    <text evidence="1">The sequence shown here is derived from an EMBL/GenBank/DDBJ whole genome shotgun (WGS) entry which is preliminary data.</text>
</comment>
<sequence length="69" mass="7658">MHSRQDKRLVLLKDANRAPSGGHLRICLKSRIVSSASNNRIATAPPVHAAYSTNDEQDATQPPFYKNEL</sequence>
<proteinExistence type="predicted"/>